<keyword evidence="3" id="KW-1185">Reference proteome</keyword>
<keyword evidence="1" id="KW-0812">Transmembrane</keyword>
<sequence length="82" mass="8897">MSTCSLIPQPHVLGCWERSEWSSPISSDLDTAMSFSGAISYRATAFIVVAPLLVLVVIYACLWPPGVPTAFFRLHRGANTVS</sequence>
<keyword evidence="1" id="KW-0472">Membrane</keyword>
<proteinExistence type="predicted"/>
<dbReference type="EMBL" id="CP097507">
    <property type="protein sequence ID" value="URE02738.1"/>
    <property type="molecule type" value="Genomic_DNA"/>
</dbReference>
<evidence type="ECO:0000256" key="1">
    <source>
        <dbReference type="SAM" id="Phobius"/>
    </source>
</evidence>
<protein>
    <submittedName>
        <fullName evidence="2">Uncharacterized protein</fullName>
    </submittedName>
</protein>
<feature type="transmembrane region" description="Helical" evidence="1">
    <location>
        <begin position="39"/>
        <end position="63"/>
    </location>
</feature>
<organism evidence="2 3">
    <name type="scientific">Musa troglodytarum</name>
    <name type="common">fe'i banana</name>
    <dbReference type="NCBI Taxonomy" id="320322"/>
    <lineage>
        <taxon>Eukaryota</taxon>
        <taxon>Viridiplantae</taxon>
        <taxon>Streptophyta</taxon>
        <taxon>Embryophyta</taxon>
        <taxon>Tracheophyta</taxon>
        <taxon>Spermatophyta</taxon>
        <taxon>Magnoliopsida</taxon>
        <taxon>Liliopsida</taxon>
        <taxon>Zingiberales</taxon>
        <taxon>Musaceae</taxon>
        <taxon>Musa</taxon>
    </lineage>
</organism>
<dbReference type="AlphaFoldDB" id="A0A9E7K1G6"/>
<dbReference type="Proteomes" id="UP001055439">
    <property type="component" value="Chromosome 5"/>
</dbReference>
<keyword evidence="1" id="KW-1133">Transmembrane helix</keyword>
<name>A0A9E7K1G6_9LILI</name>
<evidence type="ECO:0000313" key="3">
    <source>
        <dbReference type="Proteomes" id="UP001055439"/>
    </source>
</evidence>
<accession>A0A9E7K1G6</accession>
<gene>
    <name evidence="2" type="ORF">MUK42_02943</name>
</gene>
<reference evidence="2" key="1">
    <citation type="submission" date="2022-05" db="EMBL/GenBank/DDBJ databases">
        <title>The Musa troglodytarum L. genome provides insights into the mechanism of non-climacteric behaviour and enrichment of carotenoids.</title>
        <authorList>
            <person name="Wang J."/>
        </authorList>
    </citation>
    <scope>NUCLEOTIDE SEQUENCE</scope>
    <source>
        <tissue evidence="2">Leaf</tissue>
    </source>
</reference>
<dbReference type="OrthoDB" id="540503at2759"/>
<evidence type="ECO:0000313" key="2">
    <source>
        <dbReference type="EMBL" id="URE02738.1"/>
    </source>
</evidence>